<feature type="signal peptide" evidence="1">
    <location>
        <begin position="1"/>
        <end position="19"/>
    </location>
</feature>
<accession>A0A4R6QNP8</accession>
<evidence type="ECO:0008006" key="4">
    <source>
        <dbReference type="Google" id="ProtNLM"/>
    </source>
</evidence>
<dbReference type="RefSeq" id="WP_133701013.1">
    <property type="nucleotide sequence ID" value="NZ_SNXS01000003.1"/>
</dbReference>
<sequence>MNRRLALALFLAAPALARAQALVSNAEGLRLFAQGQQLILSGADGTELRRWQAADARGRRGTVQALRDASARRSFIVVLSGLAELWEIAYDPAAAPVYEGLVHDYRMGEGIASPGYLTPRRMPLDAPIGAIFFDPRMPWLLAEQGGQLVVLHLDVRRRIASLGSADIGSARLLQREGQWLLSLDHGEGQVMFDTRRWRPVQAAPAY</sequence>
<dbReference type="OrthoDB" id="5290932at2"/>
<evidence type="ECO:0000313" key="2">
    <source>
        <dbReference type="EMBL" id="TDP71221.1"/>
    </source>
</evidence>
<organism evidence="2 3">
    <name type="scientific">Roseateles toxinivorans</name>
    <dbReference type="NCBI Taxonomy" id="270368"/>
    <lineage>
        <taxon>Bacteria</taxon>
        <taxon>Pseudomonadati</taxon>
        <taxon>Pseudomonadota</taxon>
        <taxon>Betaproteobacteria</taxon>
        <taxon>Burkholderiales</taxon>
        <taxon>Sphaerotilaceae</taxon>
        <taxon>Roseateles</taxon>
    </lineage>
</organism>
<reference evidence="2 3" key="1">
    <citation type="submission" date="2019-03" db="EMBL/GenBank/DDBJ databases">
        <title>Genomic Encyclopedia of Type Strains, Phase IV (KMG-IV): sequencing the most valuable type-strain genomes for metagenomic binning, comparative biology and taxonomic classification.</title>
        <authorList>
            <person name="Goeker M."/>
        </authorList>
    </citation>
    <scope>NUCLEOTIDE SEQUENCE [LARGE SCALE GENOMIC DNA]</scope>
    <source>
        <strain evidence="2 3">DSM 16998</strain>
    </source>
</reference>
<evidence type="ECO:0000256" key="1">
    <source>
        <dbReference type="SAM" id="SignalP"/>
    </source>
</evidence>
<keyword evidence="1" id="KW-0732">Signal</keyword>
<protein>
    <recommendedName>
        <fullName evidence="4">Transcriptional regulator</fullName>
    </recommendedName>
</protein>
<proteinExistence type="predicted"/>
<dbReference type="Proteomes" id="UP000295361">
    <property type="component" value="Unassembled WGS sequence"/>
</dbReference>
<dbReference type="EMBL" id="SNXS01000003">
    <property type="protein sequence ID" value="TDP71221.1"/>
    <property type="molecule type" value="Genomic_DNA"/>
</dbReference>
<name>A0A4R6QNP8_9BURK</name>
<comment type="caution">
    <text evidence="2">The sequence shown here is derived from an EMBL/GenBank/DDBJ whole genome shotgun (WGS) entry which is preliminary data.</text>
</comment>
<gene>
    <name evidence="2" type="ORF">DES47_103201</name>
</gene>
<dbReference type="InParanoid" id="A0A4R6QNP8"/>
<keyword evidence="3" id="KW-1185">Reference proteome</keyword>
<dbReference type="AlphaFoldDB" id="A0A4R6QNP8"/>
<evidence type="ECO:0000313" key="3">
    <source>
        <dbReference type="Proteomes" id="UP000295361"/>
    </source>
</evidence>
<feature type="chain" id="PRO_5020791870" description="Transcriptional regulator" evidence="1">
    <location>
        <begin position="20"/>
        <end position="206"/>
    </location>
</feature>